<feature type="chain" id="PRO_5038666610" description="DUF5642 domain-containing protein" evidence="2">
    <location>
        <begin position="20"/>
        <end position="254"/>
    </location>
</feature>
<feature type="compositionally biased region" description="Low complexity" evidence="1">
    <location>
        <begin position="19"/>
        <end position="52"/>
    </location>
</feature>
<organism evidence="3 4">
    <name type="scientific">Corynebacterium nuruki</name>
    <dbReference type="NCBI Taxonomy" id="1032851"/>
    <lineage>
        <taxon>Bacteria</taxon>
        <taxon>Bacillati</taxon>
        <taxon>Actinomycetota</taxon>
        <taxon>Actinomycetes</taxon>
        <taxon>Mycobacteriales</taxon>
        <taxon>Corynebacteriaceae</taxon>
        <taxon>Corynebacterium</taxon>
    </lineage>
</organism>
<protein>
    <recommendedName>
        <fullName evidence="5">DUF5642 domain-containing protein</fullName>
    </recommendedName>
</protein>
<reference evidence="3 4" key="1">
    <citation type="journal article" date="2018" name="Nat. Biotechnol.">
        <title>A standardized bacterial taxonomy based on genome phylogeny substantially revises the tree of life.</title>
        <authorList>
            <person name="Parks D.H."/>
            <person name="Chuvochina M."/>
            <person name="Waite D.W."/>
            <person name="Rinke C."/>
            <person name="Skarshewski A."/>
            <person name="Chaumeil P.A."/>
            <person name="Hugenholtz P."/>
        </authorList>
    </citation>
    <scope>NUCLEOTIDE SEQUENCE [LARGE SCALE GENOMIC DNA]</scope>
    <source>
        <strain evidence="3">UBA11247</strain>
    </source>
</reference>
<evidence type="ECO:0008006" key="5">
    <source>
        <dbReference type="Google" id="ProtNLM"/>
    </source>
</evidence>
<gene>
    <name evidence="3" type="ORF">DIW82_06950</name>
</gene>
<proteinExistence type="predicted"/>
<dbReference type="AlphaFoldDB" id="A0A3D4SZ02"/>
<dbReference type="Proteomes" id="UP000261739">
    <property type="component" value="Unassembled WGS sequence"/>
</dbReference>
<accession>A0A3D4SZ02</accession>
<name>A0A3D4SZ02_9CORY</name>
<dbReference type="STRING" id="863239.GCA_000213935_01766"/>
<comment type="caution">
    <text evidence="3">The sequence shown here is derived from an EMBL/GenBank/DDBJ whole genome shotgun (WGS) entry which is preliminary data.</text>
</comment>
<feature type="region of interest" description="Disordered" evidence="1">
    <location>
        <begin position="19"/>
        <end position="59"/>
    </location>
</feature>
<evidence type="ECO:0000313" key="3">
    <source>
        <dbReference type="EMBL" id="HCT14523.1"/>
    </source>
</evidence>
<dbReference type="PROSITE" id="PS51257">
    <property type="entry name" value="PROKAR_LIPOPROTEIN"/>
    <property type="match status" value="1"/>
</dbReference>
<evidence type="ECO:0000256" key="1">
    <source>
        <dbReference type="SAM" id="MobiDB-lite"/>
    </source>
</evidence>
<sequence length="254" mass="26048">MRTVAAALAATGLLSGAVACGSDDGDDSSSTGAAGGDSSTAPSSAASGDPSDLMLQKADAPAGYGWNNVADVFDEDDDSVSDFMSQLRETGGDTVDPAECSGIVPDENALLLELHDHPDTTAVTEFLPHDDNDRTVIDGLVSTAHDAADQVPDDLSRCATFTRTSSLDPSKPPVTYHAQASDGAVVGAQDVHVITVVEEDPASPDNASDPVIIVTGTAEGVFFRVSAVGLKEPQILLDLADRQVARITGQPATK</sequence>
<feature type="signal peptide" evidence="2">
    <location>
        <begin position="1"/>
        <end position="19"/>
    </location>
</feature>
<evidence type="ECO:0000313" key="4">
    <source>
        <dbReference type="Proteomes" id="UP000261739"/>
    </source>
</evidence>
<keyword evidence="2" id="KW-0732">Signal</keyword>
<evidence type="ECO:0000256" key="2">
    <source>
        <dbReference type="SAM" id="SignalP"/>
    </source>
</evidence>
<dbReference type="EMBL" id="DQID01000183">
    <property type="protein sequence ID" value="HCT14523.1"/>
    <property type="molecule type" value="Genomic_DNA"/>
</dbReference>